<comment type="caution">
    <text evidence="8">The sequence shown here is derived from an EMBL/GenBank/DDBJ whole genome shotgun (WGS) entry which is preliminary data.</text>
</comment>
<keyword evidence="1" id="KW-0805">Transcription regulation</keyword>
<dbReference type="EMBL" id="BMMK01000005">
    <property type="protein sequence ID" value="GGM46189.1"/>
    <property type="molecule type" value="Genomic_DNA"/>
</dbReference>
<dbReference type="InterPro" id="IPR011006">
    <property type="entry name" value="CheY-like_superfamily"/>
</dbReference>
<reference evidence="8" key="1">
    <citation type="journal article" date="2014" name="Int. J. Syst. Evol. Microbiol.">
        <title>Complete genome sequence of Corynebacterium casei LMG S-19264T (=DSM 44701T), isolated from a smear-ripened cheese.</title>
        <authorList>
            <consortium name="US DOE Joint Genome Institute (JGI-PGF)"/>
            <person name="Walter F."/>
            <person name="Albersmeier A."/>
            <person name="Kalinowski J."/>
            <person name="Ruckert C."/>
        </authorList>
    </citation>
    <scope>NUCLEOTIDE SEQUENCE</scope>
    <source>
        <strain evidence="8">CGMCC 4.5737</strain>
    </source>
</reference>
<dbReference type="PANTHER" id="PTHR43214">
    <property type="entry name" value="TWO-COMPONENT RESPONSE REGULATOR"/>
    <property type="match status" value="1"/>
</dbReference>
<evidence type="ECO:0000256" key="3">
    <source>
        <dbReference type="ARBA" id="ARBA00023163"/>
    </source>
</evidence>
<protein>
    <submittedName>
        <fullName evidence="8">Helix-turn-helix transcriptional regulator</fullName>
    </submittedName>
</protein>
<accession>A0A8J3C9L4</accession>
<evidence type="ECO:0000256" key="1">
    <source>
        <dbReference type="ARBA" id="ARBA00023015"/>
    </source>
</evidence>
<keyword evidence="9" id="KW-1185">Reference proteome</keyword>
<organism evidence="8 9">
    <name type="scientific">Longimycelium tulufanense</name>
    <dbReference type="NCBI Taxonomy" id="907463"/>
    <lineage>
        <taxon>Bacteria</taxon>
        <taxon>Bacillati</taxon>
        <taxon>Actinomycetota</taxon>
        <taxon>Actinomycetes</taxon>
        <taxon>Pseudonocardiales</taxon>
        <taxon>Pseudonocardiaceae</taxon>
        <taxon>Longimycelium</taxon>
    </lineage>
</organism>
<dbReference type="PROSITE" id="PS00622">
    <property type="entry name" value="HTH_LUXR_1"/>
    <property type="match status" value="1"/>
</dbReference>
<dbReference type="InterPro" id="IPR039420">
    <property type="entry name" value="WalR-like"/>
</dbReference>
<dbReference type="RefSeq" id="WP_189055558.1">
    <property type="nucleotide sequence ID" value="NZ_BMMK01000005.1"/>
</dbReference>
<dbReference type="InterPro" id="IPR000792">
    <property type="entry name" value="Tscrpt_reg_LuxR_C"/>
</dbReference>
<evidence type="ECO:0000259" key="7">
    <source>
        <dbReference type="PROSITE" id="PS50110"/>
    </source>
</evidence>
<evidence type="ECO:0000256" key="2">
    <source>
        <dbReference type="ARBA" id="ARBA00023125"/>
    </source>
</evidence>
<dbReference type="SUPFAM" id="SSF46894">
    <property type="entry name" value="C-terminal effector domain of the bipartite response regulators"/>
    <property type="match status" value="1"/>
</dbReference>
<dbReference type="PROSITE" id="PS50110">
    <property type="entry name" value="RESPONSE_REGULATORY"/>
    <property type="match status" value="1"/>
</dbReference>
<dbReference type="Gene3D" id="3.40.50.2300">
    <property type="match status" value="1"/>
</dbReference>
<evidence type="ECO:0000256" key="5">
    <source>
        <dbReference type="SAM" id="MobiDB-lite"/>
    </source>
</evidence>
<proteinExistence type="predicted"/>
<dbReference type="CDD" id="cd06170">
    <property type="entry name" value="LuxR_C_like"/>
    <property type="match status" value="1"/>
</dbReference>
<dbReference type="PANTHER" id="PTHR43214:SF24">
    <property type="entry name" value="TRANSCRIPTIONAL REGULATORY PROTEIN NARL-RELATED"/>
    <property type="match status" value="1"/>
</dbReference>
<dbReference type="PROSITE" id="PS50043">
    <property type="entry name" value="HTH_LUXR_2"/>
    <property type="match status" value="1"/>
</dbReference>
<dbReference type="Proteomes" id="UP000637578">
    <property type="component" value="Unassembled WGS sequence"/>
</dbReference>
<dbReference type="AlphaFoldDB" id="A0A8J3C9L4"/>
<dbReference type="GO" id="GO:0006355">
    <property type="term" value="P:regulation of DNA-templated transcription"/>
    <property type="evidence" value="ECO:0007669"/>
    <property type="project" value="InterPro"/>
</dbReference>
<keyword evidence="3" id="KW-0804">Transcription</keyword>
<feature type="modified residue" description="4-aspartylphosphate" evidence="4">
    <location>
        <position position="78"/>
    </location>
</feature>
<dbReference type="PRINTS" id="PR00038">
    <property type="entry name" value="HTHLUXR"/>
</dbReference>
<dbReference type="GO" id="GO:0003677">
    <property type="term" value="F:DNA binding"/>
    <property type="evidence" value="ECO:0007669"/>
    <property type="project" value="UniProtKB-KW"/>
</dbReference>
<evidence type="ECO:0000313" key="8">
    <source>
        <dbReference type="EMBL" id="GGM46189.1"/>
    </source>
</evidence>
<dbReference type="Pfam" id="PF00196">
    <property type="entry name" value="GerE"/>
    <property type="match status" value="1"/>
</dbReference>
<gene>
    <name evidence="8" type="ORF">GCM10012275_16500</name>
</gene>
<evidence type="ECO:0000313" key="9">
    <source>
        <dbReference type="Proteomes" id="UP000637578"/>
    </source>
</evidence>
<feature type="domain" description="HTH luxR-type" evidence="6">
    <location>
        <begin position="164"/>
        <end position="229"/>
    </location>
</feature>
<feature type="region of interest" description="Disordered" evidence="5">
    <location>
        <begin position="145"/>
        <end position="171"/>
    </location>
</feature>
<name>A0A8J3C9L4_9PSEU</name>
<keyword evidence="2" id="KW-0238">DNA-binding</keyword>
<feature type="domain" description="Response regulatory" evidence="7">
    <location>
        <begin position="27"/>
        <end position="143"/>
    </location>
</feature>
<dbReference type="SMART" id="SM00421">
    <property type="entry name" value="HTH_LUXR"/>
    <property type="match status" value="1"/>
</dbReference>
<evidence type="ECO:0000256" key="4">
    <source>
        <dbReference type="PROSITE-ProRule" id="PRU00169"/>
    </source>
</evidence>
<sequence length="243" mass="25574">MTAVPVTRPSPQFRVAKGLRPSAGLLSVLAVSALPLMREGIARVVERTPRLFLAGSADTGAAAVNLVHLHRPDVVVLDELVDPRFDLLHLFTAEAGCRGAVLLCRTEQQALERAGAARRAGATAVLPASAAPGLLARAVRHAGGEPLLPEKPAAATASHSEPATARRATPLSRRESQVLQLIAEGLDNRTIAELLVLSVETVRTHAKNLARKLGARDRGQVIAIAYRSGMVHPGGAGAFPRRP</sequence>
<keyword evidence="4" id="KW-0597">Phosphoprotein</keyword>
<dbReference type="SUPFAM" id="SSF52172">
    <property type="entry name" value="CheY-like"/>
    <property type="match status" value="1"/>
</dbReference>
<dbReference type="InterPro" id="IPR001789">
    <property type="entry name" value="Sig_transdc_resp-reg_receiver"/>
</dbReference>
<reference evidence="8" key="2">
    <citation type="submission" date="2020-09" db="EMBL/GenBank/DDBJ databases">
        <authorList>
            <person name="Sun Q."/>
            <person name="Zhou Y."/>
        </authorList>
    </citation>
    <scope>NUCLEOTIDE SEQUENCE</scope>
    <source>
        <strain evidence="8">CGMCC 4.5737</strain>
    </source>
</reference>
<dbReference type="InterPro" id="IPR016032">
    <property type="entry name" value="Sig_transdc_resp-reg_C-effctor"/>
</dbReference>
<evidence type="ECO:0000259" key="6">
    <source>
        <dbReference type="PROSITE" id="PS50043"/>
    </source>
</evidence>
<dbReference type="GO" id="GO:0000160">
    <property type="term" value="P:phosphorelay signal transduction system"/>
    <property type="evidence" value="ECO:0007669"/>
    <property type="project" value="InterPro"/>
</dbReference>